<organism evidence="1 2">
    <name type="scientific">Dyadobacter frigoris</name>
    <dbReference type="NCBI Taxonomy" id="2576211"/>
    <lineage>
        <taxon>Bacteria</taxon>
        <taxon>Pseudomonadati</taxon>
        <taxon>Bacteroidota</taxon>
        <taxon>Cytophagia</taxon>
        <taxon>Cytophagales</taxon>
        <taxon>Spirosomataceae</taxon>
        <taxon>Dyadobacter</taxon>
    </lineage>
</organism>
<dbReference type="OrthoDB" id="1524444at2"/>
<dbReference type="PROSITE" id="PS51257">
    <property type="entry name" value="PROKAR_LIPOPROTEIN"/>
    <property type="match status" value="1"/>
</dbReference>
<evidence type="ECO:0008006" key="3">
    <source>
        <dbReference type="Google" id="ProtNLM"/>
    </source>
</evidence>
<proteinExistence type="predicted"/>
<gene>
    <name evidence="1" type="ORF">FDK13_17970</name>
</gene>
<sequence length="181" mass="20088">MTKKLIPLLFVIAILFQGCKGDDGAPGVDGGTVLGTTFDLTKVNFTAANKYVTSYTFAATSPNVKVLESDLVLIYIYWGQDVLGNALDTWRLMPQTTYDTGLGALIYNFDRTVTDFSIFLDGNVDYSKLPASYTQNQTFRVVIIPSDFSSRKSGTVDYSDYEAVKKFYNIDESKIAKYPAK</sequence>
<dbReference type="AlphaFoldDB" id="A0A4U6D9E3"/>
<name>A0A4U6D9E3_9BACT</name>
<keyword evidence="2" id="KW-1185">Reference proteome</keyword>
<comment type="caution">
    <text evidence="1">The sequence shown here is derived from an EMBL/GenBank/DDBJ whole genome shotgun (WGS) entry which is preliminary data.</text>
</comment>
<accession>A0A4U6D9E3</accession>
<dbReference type="RefSeq" id="WP_137341397.1">
    <property type="nucleotide sequence ID" value="NZ_BSQH01000025.1"/>
</dbReference>
<evidence type="ECO:0000313" key="2">
    <source>
        <dbReference type="Proteomes" id="UP000304900"/>
    </source>
</evidence>
<dbReference type="EMBL" id="SZVO01000008">
    <property type="protein sequence ID" value="TKT90854.1"/>
    <property type="molecule type" value="Genomic_DNA"/>
</dbReference>
<evidence type="ECO:0000313" key="1">
    <source>
        <dbReference type="EMBL" id="TKT90854.1"/>
    </source>
</evidence>
<dbReference type="Proteomes" id="UP000304900">
    <property type="component" value="Unassembled WGS sequence"/>
</dbReference>
<protein>
    <recommendedName>
        <fullName evidence="3">Collagen-like protein</fullName>
    </recommendedName>
</protein>
<reference evidence="1 2" key="1">
    <citation type="submission" date="2019-05" db="EMBL/GenBank/DDBJ databases">
        <title>Dyadobacter AR-3-8 sp. nov., isolated from arctic soil.</title>
        <authorList>
            <person name="Chaudhary D.K."/>
        </authorList>
    </citation>
    <scope>NUCLEOTIDE SEQUENCE [LARGE SCALE GENOMIC DNA]</scope>
    <source>
        <strain evidence="1 2">AR-3-8</strain>
    </source>
</reference>